<dbReference type="InterPro" id="IPR002078">
    <property type="entry name" value="Sigma_54_int"/>
</dbReference>
<dbReference type="Gene3D" id="3.40.50.300">
    <property type="entry name" value="P-loop containing nucleotide triphosphate hydrolases"/>
    <property type="match status" value="1"/>
</dbReference>
<evidence type="ECO:0000256" key="3">
    <source>
        <dbReference type="ARBA" id="ARBA00023015"/>
    </source>
</evidence>
<feature type="domain" description="Sigma-54 factor interaction" evidence="7">
    <location>
        <begin position="171"/>
        <end position="401"/>
    </location>
</feature>
<keyword evidence="4 8" id="KW-0238">DNA-binding</keyword>
<dbReference type="EMBL" id="CP010536">
    <property type="protein sequence ID" value="AJG19555.1"/>
    <property type="molecule type" value="Genomic_DNA"/>
</dbReference>
<dbReference type="InterPro" id="IPR025944">
    <property type="entry name" value="Sigma_54_int_dom_CS"/>
</dbReference>
<dbReference type="Pfam" id="PF02954">
    <property type="entry name" value="HTH_8"/>
    <property type="match status" value="1"/>
</dbReference>
<evidence type="ECO:0000256" key="1">
    <source>
        <dbReference type="ARBA" id="ARBA00022741"/>
    </source>
</evidence>
<dbReference type="CDD" id="cd00009">
    <property type="entry name" value="AAA"/>
    <property type="match status" value="1"/>
</dbReference>
<dbReference type="Gene3D" id="1.10.10.60">
    <property type="entry name" value="Homeodomain-like"/>
    <property type="match status" value="1"/>
</dbReference>
<sequence length="506" mass="54671">MRGAIRNVEMNANDSGKLLADYGHVRKLAMQSLFDTLDASSEGTVVVDQDARIVWINQDYAARFGFADPRNAIGRDCEAVIPHSLMREVVTSGEPILLDILETSRDPLVVTRLPIKDGQGNTIGAVGFALFAELKALTPLFSQYSRLQAELIATRQSLAQARRAKYTFSSFVGTSAASLETKRLARRAAQLGSPVLLLGETGTGKELLAHAIHGASGRADRPLVTVNVAAIPDTLLELEFFGAAAGAYTGADRKGRVGKFELAHGGTLFLDEIGDMPLPLQGKLLRVLQDKEFEPLGSNRIVRADARIIAATSADLPALVAQGRFRADLYYRLNVLTIHVPPLRERLSDIEAMSYAILDRLCSQRDAGHLELDEEALRLLCAYHWPGNVRELQNTLERAVMLSDSERIDARSLARFIGDGHGMAGLGTHADAPRGGEDAAPGKDDASEATAAATPQRYEEAMRAFEQRLLSDALRATGGRVAEAASRLGIGRATLYKKIAALGIEP</sequence>
<dbReference type="FunFam" id="3.40.50.300:FF:000006">
    <property type="entry name" value="DNA-binding transcriptional regulator NtrC"/>
    <property type="match status" value="1"/>
</dbReference>
<keyword evidence="5" id="KW-0804">Transcription</keyword>
<dbReference type="PANTHER" id="PTHR32071:SF99">
    <property type="entry name" value="TRANSCRIPTIONAL REGULATORY PROTEIN"/>
    <property type="match status" value="1"/>
</dbReference>
<dbReference type="SUPFAM" id="SSF55785">
    <property type="entry name" value="PYP-like sensor domain (PAS domain)"/>
    <property type="match status" value="1"/>
</dbReference>
<reference evidence="8 9" key="1">
    <citation type="journal article" date="2015" name="Genome Announc.">
        <title>Complete Genome Sequence of Cupriavidus basilensis 4G11, Isolated from the Oak Ridge Field Research Center Site.</title>
        <authorList>
            <person name="Ray J."/>
            <person name="Waters R.J."/>
            <person name="Skerker J.M."/>
            <person name="Kuehl J.V."/>
            <person name="Price M.N."/>
            <person name="Huang J."/>
            <person name="Chakraborty R."/>
            <person name="Arkin A.P."/>
            <person name="Deutschbauer A."/>
        </authorList>
    </citation>
    <scope>NUCLEOTIDE SEQUENCE [LARGE SCALE GENOMIC DNA]</scope>
    <source>
        <strain evidence="8">4G11</strain>
    </source>
</reference>
<dbReference type="PROSITE" id="PS00688">
    <property type="entry name" value="SIGMA54_INTERACT_3"/>
    <property type="match status" value="1"/>
</dbReference>
<dbReference type="InterPro" id="IPR058031">
    <property type="entry name" value="AAA_lid_NorR"/>
</dbReference>
<organism evidence="8 9">
    <name type="scientific">Cupriavidus basilensis</name>
    <dbReference type="NCBI Taxonomy" id="68895"/>
    <lineage>
        <taxon>Bacteria</taxon>
        <taxon>Pseudomonadati</taxon>
        <taxon>Pseudomonadota</taxon>
        <taxon>Betaproteobacteria</taxon>
        <taxon>Burkholderiales</taxon>
        <taxon>Burkholderiaceae</taxon>
        <taxon>Cupriavidus</taxon>
    </lineage>
</organism>
<keyword evidence="9" id="KW-1185">Reference proteome</keyword>
<evidence type="ECO:0000313" key="8">
    <source>
        <dbReference type="EMBL" id="AJG19555.1"/>
    </source>
</evidence>
<evidence type="ECO:0000313" key="9">
    <source>
        <dbReference type="Proteomes" id="UP000031843"/>
    </source>
</evidence>
<proteinExistence type="predicted"/>
<dbReference type="GO" id="GO:0006355">
    <property type="term" value="P:regulation of DNA-templated transcription"/>
    <property type="evidence" value="ECO:0007669"/>
    <property type="project" value="InterPro"/>
</dbReference>
<feature type="compositionally biased region" description="Basic and acidic residues" evidence="6">
    <location>
        <begin position="431"/>
        <end position="446"/>
    </location>
</feature>
<dbReference type="InterPro" id="IPR025943">
    <property type="entry name" value="Sigma_54_int_dom_ATP-bd_2"/>
</dbReference>
<keyword evidence="1" id="KW-0547">Nucleotide-binding</keyword>
<dbReference type="PROSITE" id="PS50045">
    <property type="entry name" value="SIGMA54_INTERACT_4"/>
    <property type="match status" value="1"/>
</dbReference>
<dbReference type="GO" id="GO:0005524">
    <property type="term" value="F:ATP binding"/>
    <property type="evidence" value="ECO:0007669"/>
    <property type="project" value="UniProtKB-KW"/>
</dbReference>
<name>A0A0C4Y9B8_9BURK</name>
<dbReference type="GO" id="GO:0043565">
    <property type="term" value="F:sequence-specific DNA binding"/>
    <property type="evidence" value="ECO:0007669"/>
    <property type="project" value="InterPro"/>
</dbReference>
<dbReference type="Pfam" id="PF00158">
    <property type="entry name" value="Sigma54_activat"/>
    <property type="match status" value="1"/>
</dbReference>
<dbReference type="PROSITE" id="PS00676">
    <property type="entry name" value="SIGMA54_INTERACT_2"/>
    <property type="match status" value="1"/>
</dbReference>
<feature type="region of interest" description="Disordered" evidence="6">
    <location>
        <begin position="427"/>
        <end position="454"/>
    </location>
</feature>
<dbReference type="PROSITE" id="PS00675">
    <property type="entry name" value="SIGMA54_INTERACT_1"/>
    <property type="match status" value="1"/>
</dbReference>
<dbReference type="SMART" id="SM00382">
    <property type="entry name" value="AAA"/>
    <property type="match status" value="1"/>
</dbReference>
<dbReference type="Gene3D" id="1.10.8.60">
    <property type="match status" value="1"/>
</dbReference>
<dbReference type="KEGG" id="cbw:RR42_m2163"/>
<gene>
    <name evidence="8" type="ORF">RR42_m2163</name>
</gene>
<dbReference type="SUPFAM" id="SSF46689">
    <property type="entry name" value="Homeodomain-like"/>
    <property type="match status" value="1"/>
</dbReference>
<evidence type="ECO:0000256" key="2">
    <source>
        <dbReference type="ARBA" id="ARBA00022840"/>
    </source>
</evidence>
<dbReference type="STRING" id="68895.RR42_m2163"/>
<keyword evidence="2" id="KW-0067">ATP-binding</keyword>
<dbReference type="Pfam" id="PF08448">
    <property type="entry name" value="PAS_4"/>
    <property type="match status" value="1"/>
</dbReference>
<evidence type="ECO:0000256" key="6">
    <source>
        <dbReference type="SAM" id="MobiDB-lite"/>
    </source>
</evidence>
<keyword evidence="3" id="KW-0805">Transcription regulation</keyword>
<protein>
    <submittedName>
        <fullName evidence="8">Transcriptional regulator containing PAS, AAA-type ATPase, and DNA-binding domains</fullName>
    </submittedName>
</protein>
<accession>A0A0C4Y9B8</accession>
<dbReference type="Proteomes" id="UP000031843">
    <property type="component" value="Chromosome main"/>
</dbReference>
<dbReference type="InterPro" id="IPR003593">
    <property type="entry name" value="AAA+_ATPase"/>
</dbReference>
<dbReference type="PANTHER" id="PTHR32071">
    <property type="entry name" value="TRANSCRIPTIONAL REGULATORY PROTEIN"/>
    <property type="match status" value="1"/>
</dbReference>
<dbReference type="AlphaFoldDB" id="A0A0C4Y9B8"/>
<evidence type="ECO:0000256" key="4">
    <source>
        <dbReference type="ARBA" id="ARBA00023125"/>
    </source>
</evidence>
<dbReference type="PRINTS" id="PR01590">
    <property type="entry name" value="HTHFIS"/>
</dbReference>
<dbReference type="InterPro" id="IPR027417">
    <property type="entry name" value="P-loop_NTPase"/>
</dbReference>
<dbReference type="SUPFAM" id="SSF52540">
    <property type="entry name" value="P-loop containing nucleoside triphosphate hydrolases"/>
    <property type="match status" value="1"/>
</dbReference>
<dbReference type="InterPro" id="IPR025662">
    <property type="entry name" value="Sigma_54_int_dom_ATP-bd_1"/>
</dbReference>
<evidence type="ECO:0000256" key="5">
    <source>
        <dbReference type="ARBA" id="ARBA00023163"/>
    </source>
</evidence>
<evidence type="ECO:0000259" key="7">
    <source>
        <dbReference type="PROSITE" id="PS50045"/>
    </source>
</evidence>
<dbReference type="InterPro" id="IPR013656">
    <property type="entry name" value="PAS_4"/>
</dbReference>
<dbReference type="Gene3D" id="3.30.450.20">
    <property type="entry name" value="PAS domain"/>
    <property type="match status" value="1"/>
</dbReference>
<dbReference type="InterPro" id="IPR002197">
    <property type="entry name" value="HTH_Fis"/>
</dbReference>
<dbReference type="InterPro" id="IPR035965">
    <property type="entry name" value="PAS-like_dom_sf"/>
</dbReference>
<dbReference type="InterPro" id="IPR009057">
    <property type="entry name" value="Homeodomain-like_sf"/>
</dbReference>
<dbReference type="Pfam" id="PF25601">
    <property type="entry name" value="AAA_lid_14"/>
    <property type="match status" value="1"/>
</dbReference>